<keyword evidence="2" id="KW-0812">Transmembrane</keyword>
<dbReference type="SUPFAM" id="SSF52058">
    <property type="entry name" value="L domain-like"/>
    <property type="match status" value="1"/>
</dbReference>
<dbReference type="GO" id="GO:0016301">
    <property type="term" value="F:kinase activity"/>
    <property type="evidence" value="ECO:0007669"/>
    <property type="project" value="UniProtKB-KW"/>
</dbReference>
<evidence type="ECO:0000256" key="5">
    <source>
        <dbReference type="ARBA" id="ARBA00023136"/>
    </source>
</evidence>
<sequence>SFPQGIRNCYNISFTQGTKYLIRGTFFYGNYDGQSKLPQFDIHLGVNMWDTVNITNVTIPVIKELIHVPSQTNLQVCLVNTGLGMPFISAIELRPLSNKTYVTNFGSLALSARLDVGLQNIIQFNHHLTHGWPFNGDVYDRVWTPFNYNSSTTLSTSLLIDSQSNNYYQPPSIVMSTASTPINVSAPLELNWNSQNATSSQYYVYMHFAEVVNLKLISPDHSTLHSTLPPILNALEIYSIRDLSKPGTNQQDVDAITKIKLAYGIQRNWEGDPCLPQAYSWAGLNCSYESINPPRITSLDMSNNNLTGSVPDFLSQLQNLRVL</sequence>
<dbReference type="PANTHER" id="PTHR45631:SF202">
    <property type="entry name" value="SENESCENCE-INDUCED RECEPTOR-LIKE SERINE_THREONINE-PROTEIN KINASE"/>
    <property type="match status" value="1"/>
</dbReference>
<accession>A0AAW0J6A1</accession>
<dbReference type="Proteomes" id="UP000237347">
    <property type="component" value="Unassembled WGS sequence"/>
</dbReference>
<comment type="caution">
    <text evidence="7">The sequence shown here is derived from an EMBL/GenBank/DDBJ whole genome shotgun (WGS) entry which is preliminary data.</text>
</comment>
<gene>
    <name evidence="7" type="ORF">CFP56_037308</name>
</gene>
<dbReference type="Pfam" id="PF12819">
    <property type="entry name" value="Malectin_like"/>
    <property type="match status" value="1"/>
</dbReference>
<dbReference type="EMBL" id="PKMF04000689">
    <property type="protein sequence ID" value="KAK7821766.1"/>
    <property type="molecule type" value="Genomic_DNA"/>
</dbReference>
<organism evidence="7 8">
    <name type="scientific">Quercus suber</name>
    <name type="common">Cork oak</name>
    <dbReference type="NCBI Taxonomy" id="58331"/>
    <lineage>
        <taxon>Eukaryota</taxon>
        <taxon>Viridiplantae</taxon>
        <taxon>Streptophyta</taxon>
        <taxon>Embryophyta</taxon>
        <taxon>Tracheophyta</taxon>
        <taxon>Spermatophyta</taxon>
        <taxon>Magnoliopsida</taxon>
        <taxon>eudicotyledons</taxon>
        <taxon>Gunneridae</taxon>
        <taxon>Pentapetalae</taxon>
        <taxon>rosids</taxon>
        <taxon>fabids</taxon>
        <taxon>Fagales</taxon>
        <taxon>Fagaceae</taxon>
        <taxon>Quercus</taxon>
    </lineage>
</organism>
<dbReference type="PANTHER" id="PTHR45631">
    <property type="entry name" value="OS07G0107800 PROTEIN-RELATED"/>
    <property type="match status" value="1"/>
</dbReference>
<dbReference type="AlphaFoldDB" id="A0AAW0J6A1"/>
<evidence type="ECO:0000313" key="7">
    <source>
        <dbReference type="EMBL" id="KAK7821766.1"/>
    </source>
</evidence>
<dbReference type="InterPro" id="IPR024788">
    <property type="entry name" value="Malectin-like_Carb-bd_dom"/>
</dbReference>
<dbReference type="InterPro" id="IPR032675">
    <property type="entry name" value="LRR_dom_sf"/>
</dbReference>
<evidence type="ECO:0000256" key="1">
    <source>
        <dbReference type="ARBA" id="ARBA00004167"/>
    </source>
</evidence>
<keyword evidence="4" id="KW-1133">Transmembrane helix</keyword>
<evidence type="ECO:0000256" key="2">
    <source>
        <dbReference type="ARBA" id="ARBA00022692"/>
    </source>
</evidence>
<evidence type="ECO:0000313" key="8">
    <source>
        <dbReference type="Proteomes" id="UP000237347"/>
    </source>
</evidence>
<feature type="non-terminal residue" evidence="7">
    <location>
        <position position="1"/>
    </location>
</feature>
<evidence type="ECO:0000259" key="6">
    <source>
        <dbReference type="Pfam" id="PF12819"/>
    </source>
</evidence>
<dbReference type="Gene3D" id="3.80.10.10">
    <property type="entry name" value="Ribonuclease Inhibitor"/>
    <property type="match status" value="1"/>
</dbReference>
<name>A0AAW0J6A1_QUESU</name>
<protein>
    <submittedName>
        <fullName evidence="7">Lrr receptor-like protein kinase</fullName>
    </submittedName>
</protein>
<keyword evidence="8" id="KW-1185">Reference proteome</keyword>
<comment type="subcellular location">
    <subcellularLocation>
        <location evidence="1">Membrane</location>
        <topology evidence="1">Single-pass membrane protein</topology>
    </subcellularLocation>
</comment>
<reference evidence="7 8" key="1">
    <citation type="journal article" date="2018" name="Sci. Data">
        <title>The draft genome sequence of cork oak.</title>
        <authorList>
            <person name="Ramos A.M."/>
            <person name="Usie A."/>
            <person name="Barbosa P."/>
            <person name="Barros P.M."/>
            <person name="Capote T."/>
            <person name="Chaves I."/>
            <person name="Simoes F."/>
            <person name="Abreu I."/>
            <person name="Carrasquinho I."/>
            <person name="Faro C."/>
            <person name="Guimaraes J.B."/>
            <person name="Mendonca D."/>
            <person name="Nobrega F."/>
            <person name="Rodrigues L."/>
            <person name="Saibo N.J.M."/>
            <person name="Varela M.C."/>
            <person name="Egas C."/>
            <person name="Matos J."/>
            <person name="Miguel C.M."/>
            <person name="Oliveira M.M."/>
            <person name="Ricardo C.P."/>
            <person name="Goncalves S."/>
        </authorList>
    </citation>
    <scope>NUCLEOTIDE SEQUENCE [LARGE SCALE GENOMIC DNA]</scope>
    <source>
        <strain evidence="8">cv. HL8</strain>
    </source>
</reference>
<dbReference type="GO" id="GO:0016020">
    <property type="term" value="C:membrane"/>
    <property type="evidence" value="ECO:0007669"/>
    <property type="project" value="UniProtKB-SubCell"/>
</dbReference>
<evidence type="ECO:0000256" key="4">
    <source>
        <dbReference type="ARBA" id="ARBA00022989"/>
    </source>
</evidence>
<feature type="domain" description="Malectin-like" evidence="6">
    <location>
        <begin position="1"/>
        <end position="215"/>
    </location>
</feature>
<evidence type="ECO:0000256" key="3">
    <source>
        <dbReference type="ARBA" id="ARBA00022729"/>
    </source>
</evidence>
<keyword evidence="5" id="KW-0472">Membrane</keyword>
<proteinExistence type="predicted"/>
<keyword evidence="3" id="KW-0732">Signal</keyword>